<accession>A0A841KS02</accession>
<dbReference type="EMBL" id="JACHEN010000012">
    <property type="protein sequence ID" value="MBB6216173.1"/>
    <property type="molecule type" value="Genomic_DNA"/>
</dbReference>
<dbReference type="Proteomes" id="UP000579281">
    <property type="component" value="Unassembled WGS sequence"/>
</dbReference>
<organism evidence="2 3">
    <name type="scientific">Anaerosolibacter carboniphilus</name>
    <dbReference type="NCBI Taxonomy" id="1417629"/>
    <lineage>
        <taxon>Bacteria</taxon>
        <taxon>Bacillati</taxon>
        <taxon>Bacillota</taxon>
        <taxon>Clostridia</taxon>
        <taxon>Peptostreptococcales</taxon>
        <taxon>Thermotaleaceae</taxon>
        <taxon>Anaerosolibacter</taxon>
    </lineage>
</organism>
<keyword evidence="3" id="KW-1185">Reference proteome</keyword>
<dbReference type="RefSeq" id="WP_243183171.1">
    <property type="nucleotide sequence ID" value="NZ_JACHEN010000012.1"/>
</dbReference>
<protein>
    <submittedName>
        <fullName evidence="2">Uncharacterized protein</fullName>
    </submittedName>
</protein>
<feature type="region of interest" description="Disordered" evidence="1">
    <location>
        <begin position="16"/>
        <end position="44"/>
    </location>
</feature>
<sequence>MYNNFPYYFRCPHQESMQRQLPGPPSFGLPPGASQPSGPPPGIKPKKLYSALKVDPAGIAPCRLQFTYIWLKDKKDSTDPKEFWTYIVYVGPTSVAGFRWTGSRWLFWGTDLNKIDTFTCY</sequence>
<reference evidence="2 3" key="1">
    <citation type="submission" date="2020-08" db="EMBL/GenBank/DDBJ databases">
        <title>Genomic Encyclopedia of Type Strains, Phase IV (KMG-IV): sequencing the most valuable type-strain genomes for metagenomic binning, comparative biology and taxonomic classification.</title>
        <authorList>
            <person name="Goeker M."/>
        </authorList>
    </citation>
    <scope>NUCLEOTIDE SEQUENCE [LARGE SCALE GENOMIC DNA]</scope>
    <source>
        <strain evidence="2 3">DSM 103526</strain>
    </source>
</reference>
<gene>
    <name evidence="2" type="ORF">HNQ80_002272</name>
</gene>
<name>A0A841KS02_9FIRM</name>
<dbReference type="AlphaFoldDB" id="A0A841KS02"/>
<evidence type="ECO:0000313" key="3">
    <source>
        <dbReference type="Proteomes" id="UP000579281"/>
    </source>
</evidence>
<proteinExistence type="predicted"/>
<evidence type="ECO:0000256" key="1">
    <source>
        <dbReference type="SAM" id="MobiDB-lite"/>
    </source>
</evidence>
<evidence type="ECO:0000313" key="2">
    <source>
        <dbReference type="EMBL" id="MBB6216173.1"/>
    </source>
</evidence>
<comment type="caution">
    <text evidence="2">The sequence shown here is derived from an EMBL/GenBank/DDBJ whole genome shotgun (WGS) entry which is preliminary data.</text>
</comment>